<feature type="transmembrane region" description="Helical" evidence="1">
    <location>
        <begin position="78"/>
        <end position="96"/>
    </location>
</feature>
<proteinExistence type="predicted"/>
<dbReference type="AlphaFoldDB" id="A0A944HA06"/>
<sequence>MTSSVVAATPASWTVKSGTLEVLKWIGVVSMLADHVNYAFDIQSIAALSFGRLAFPLFAFVFAYNLAAGDSSRMRRGMRRMMIAGVLSQLPYYLIFHDPLRLNIFFTFLLAAMIIQVNPSKGTKERVTAVGLWLFGGFFVDYYHPGVAAVLAMYYALQPHRAHLECVSAMSSAFFVLSGFLINLVGWPGIAVLLAWPCIIVTRAIEPSLARSPRAFYVIYPVHLALIATTATYLK</sequence>
<feature type="transmembrane region" description="Helical" evidence="1">
    <location>
        <begin position="102"/>
        <end position="118"/>
    </location>
</feature>
<evidence type="ECO:0000313" key="2">
    <source>
        <dbReference type="EMBL" id="MBT0962995.1"/>
    </source>
</evidence>
<keyword evidence="3" id="KW-1185">Reference proteome</keyword>
<dbReference type="Pfam" id="PF05857">
    <property type="entry name" value="TraX"/>
    <property type="match status" value="1"/>
</dbReference>
<comment type="caution">
    <text evidence="2">The sequence shown here is derived from an EMBL/GenBank/DDBJ whole genome shotgun (WGS) entry which is preliminary data.</text>
</comment>
<geneLocation type="plasmid" evidence="2">
    <name>unnamed1</name>
</geneLocation>
<keyword evidence="2" id="KW-0614">Plasmid</keyword>
<feature type="transmembrane region" description="Helical" evidence="1">
    <location>
        <begin position="169"/>
        <end position="194"/>
    </location>
</feature>
<keyword evidence="1" id="KW-1133">Transmembrane helix</keyword>
<organism evidence="2 3">
    <name type="scientific">Denitromonas iodatirespirans</name>
    <dbReference type="NCBI Taxonomy" id="2795389"/>
    <lineage>
        <taxon>Bacteria</taxon>
        <taxon>Pseudomonadati</taxon>
        <taxon>Pseudomonadota</taxon>
        <taxon>Betaproteobacteria</taxon>
        <taxon>Rhodocyclales</taxon>
        <taxon>Zoogloeaceae</taxon>
        <taxon>Denitromonas</taxon>
    </lineage>
</organism>
<name>A0A944HA06_DENI1</name>
<protein>
    <recommendedName>
        <fullName evidence="4">Conjugal transfer protein TraX</fullName>
    </recommendedName>
</protein>
<keyword evidence="1" id="KW-0812">Transmembrane</keyword>
<evidence type="ECO:0000256" key="1">
    <source>
        <dbReference type="SAM" id="Phobius"/>
    </source>
</evidence>
<dbReference type="RefSeq" id="WP_214362969.1">
    <property type="nucleotide sequence ID" value="NZ_JAEKFT010000023.1"/>
</dbReference>
<keyword evidence="1" id="KW-0472">Membrane</keyword>
<feature type="transmembrane region" description="Helical" evidence="1">
    <location>
        <begin position="130"/>
        <end position="157"/>
    </location>
</feature>
<gene>
    <name evidence="2" type="ORF">I8J34_17570</name>
</gene>
<accession>A0A944HA06</accession>
<dbReference type="Proteomes" id="UP000694660">
    <property type="component" value="Unassembled WGS sequence"/>
</dbReference>
<dbReference type="EMBL" id="JAEKFT010000023">
    <property type="protein sequence ID" value="MBT0962995.1"/>
    <property type="molecule type" value="Genomic_DNA"/>
</dbReference>
<evidence type="ECO:0008006" key="4">
    <source>
        <dbReference type="Google" id="ProtNLM"/>
    </source>
</evidence>
<reference evidence="3" key="1">
    <citation type="journal article" date="2022" name="ISME J.">
        <title>Genetic and phylogenetic analysis of dissimilatory iodate-reducing bacteria identifies potential niches across the world's oceans.</title>
        <authorList>
            <person name="Reyes-Umana V."/>
            <person name="Henning Z."/>
            <person name="Lee K."/>
            <person name="Barnum T.P."/>
            <person name="Coates J.D."/>
        </authorList>
    </citation>
    <scope>NUCLEOTIDE SEQUENCE [LARGE SCALE GENOMIC DNA]</scope>
    <source>
        <strain evidence="3">IR12</strain>
    </source>
</reference>
<feature type="transmembrane region" description="Helical" evidence="1">
    <location>
        <begin position="45"/>
        <end position="66"/>
    </location>
</feature>
<dbReference type="InterPro" id="IPR008875">
    <property type="entry name" value="TraX"/>
</dbReference>
<feature type="transmembrane region" description="Helical" evidence="1">
    <location>
        <begin position="215"/>
        <end position="234"/>
    </location>
</feature>
<evidence type="ECO:0000313" key="3">
    <source>
        <dbReference type="Proteomes" id="UP000694660"/>
    </source>
</evidence>